<dbReference type="PANTHER" id="PTHR33320">
    <property type="entry name" value="METHIONYL-TRNA SYNTHETASE"/>
    <property type="match status" value="1"/>
</dbReference>
<dbReference type="AlphaFoldDB" id="A0AAF1AY37"/>
<dbReference type="KEGG" id="dcr:108217313"/>
<protein>
    <submittedName>
        <fullName evidence="1">Uncharacterized protein</fullName>
    </submittedName>
</protein>
<keyword evidence="2" id="KW-1185">Reference proteome</keyword>
<dbReference type="PANTHER" id="PTHR33320:SF30">
    <property type="entry name" value="OS04G0606200 PROTEIN"/>
    <property type="match status" value="1"/>
</dbReference>
<dbReference type="EMBL" id="CP093346">
    <property type="protein sequence ID" value="WOG96886.1"/>
    <property type="molecule type" value="Genomic_DNA"/>
</dbReference>
<gene>
    <name evidence="1" type="ORF">DCAR_0416224</name>
</gene>
<sequence>MCLIFCDEETRELERKPAYGKCPHCGGKVEILDVETKSRCCFLFPVCFEIKRKFRCTICSKRLVLKYY</sequence>
<accession>A0AAF1AY37</accession>
<evidence type="ECO:0000313" key="2">
    <source>
        <dbReference type="Proteomes" id="UP000077755"/>
    </source>
</evidence>
<proteinExistence type="predicted"/>
<reference evidence="1" key="1">
    <citation type="journal article" date="2016" name="Nat. Genet.">
        <title>A high-quality carrot genome assembly provides new insights into carotenoid accumulation and asterid genome evolution.</title>
        <authorList>
            <person name="Iorizzo M."/>
            <person name="Ellison S."/>
            <person name="Senalik D."/>
            <person name="Zeng P."/>
            <person name="Satapoomin P."/>
            <person name="Huang J."/>
            <person name="Bowman M."/>
            <person name="Iovene M."/>
            <person name="Sanseverino W."/>
            <person name="Cavagnaro P."/>
            <person name="Yildiz M."/>
            <person name="Macko-Podgorni A."/>
            <person name="Moranska E."/>
            <person name="Grzebelus E."/>
            <person name="Grzebelus D."/>
            <person name="Ashrafi H."/>
            <person name="Zheng Z."/>
            <person name="Cheng S."/>
            <person name="Spooner D."/>
            <person name="Van Deynze A."/>
            <person name="Simon P."/>
        </authorList>
    </citation>
    <scope>NUCLEOTIDE SEQUENCE</scope>
    <source>
        <tissue evidence="1">Leaf</tissue>
    </source>
</reference>
<name>A0AAF1AY37_DAUCS</name>
<evidence type="ECO:0000313" key="1">
    <source>
        <dbReference type="EMBL" id="WOG96886.1"/>
    </source>
</evidence>
<organism evidence="1 2">
    <name type="scientific">Daucus carota subsp. sativus</name>
    <name type="common">Carrot</name>
    <dbReference type="NCBI Taxonomy" id="79200"/>
    <lineage>
        <taxon>Eukaryota</taxon>
        <taxon>Viridiplantae</taxon>
        <taxon>Streptophyta</taxon>
        <taxon>Embryophyta</taxon>
        <taxon>Tracheophyta</taxon>
        <taxon>Spermatophyta</taxon>
        <taxon>Magnoliopsida</taxon>
        <taxon>eudicotyledons</taxon>
        <taxon>Gunneridae</taxon>
        <taxon>Pentapetalae</taxon>
        <taxon>asterids</taxon>
        <taxon>campanulids</taxon>
        <taxon>Apiales</taxon>
        <taxon>Apiaceae</taxon>
        <taxon>Apioideae</taxon>
        <taxon>Scandiceae</taxon>
        <taxon>Daucinae</taxon>
        <taxon>Daucus</taxon>
        <taxon>Daucus sect. Daucus</taxon>
    </lineage>
</organism>
<reference evidence="1" key="2">
    <citation type="submission" date="2022-03" db="EMBL/GenBank/DDBJ databases">
        <title>Draft title - Genomic analysis of global carrot germplasm unveils the trajectory of domestication and the origin of high carotenoid orange carrot.</title>
        <authorList>
            <person name="Iorizzo M."/>
            <person name="Ellison S."/>
            <person name="Senalik D."/>
            <person name="Macko-Podgorni A."/>
            <person name="Grzebelus D."/>
            <person name="Bostan H."/>
            <person name="Rolling W."/>
            <person name="Curaba J."/>
            <person name="Simon P."/>
        </authorList>
    </citation>
    <scope>NUCLEOTIDE SEQUENCE</scope>
    <source>
        <tissue evidence="1">Leaf</tissue>
    </source>
</reference>
<dbReference type="Proteomes" id="UP000077755">
    <property type="component" value="Chromosome 4"/>
</dbReference>